<organism evidence="1 2">
    <name type="scientific">Trifolium medium</name>
    <dbReference type="NCBI Taxonomy" id="97028"/>
    <lineage>
        <taxon>Eukaryota</taxon>
        <taxon>Viridiplantae</taxon>
        <taxon>Streptophyta</taxon>
        <taxon>Embryophyta</taxon>
        <taxon>Tracheophyta</taxon>
        <taxon>Spermatophyta</taxon>
        <taxon>Magnoliopsida</taxon>
        <taxon>eudicotyledons</taxon>
        <taxon>Gunneridae</taxon>
        <taxon>Pentapetalae</taxon>
        <taxon>rosids</taxon>
        <taxon>fabids</taxon>
        <taxon>Fabales</taxon>
        <taxon>Fabaceae</taxon>
        <taxon>Papilionoideae</taxon>
        <taxon>50 kb inversion clade</taxon>
        <taxon>NPAAA clade</taxon>
        <taxon>Hologalegina</taxon>
        <taxon>IRL clade</taxon>
        <taxon>Trifolieae</taxon>
        <taxon>Trifolium</taxon>
    </lineage>
</organism>
<evidence type="ECO:0000313" key="1">
    <source>
        <dbReference type="EMBL" id="MCI91743.1"/>
    </source>
</evidence>
<feature type="non-terminal residue" evidence="1">
    <location>
        <position position="1"/>
    </location>
</feature>
<proteinExistence type="predicted"/>
<protein>
    <submittedName>
        <fullName evidence="1">Uncharacterized protein</fullName>
    </submittedName>
</protein>
<dbReference type="AlphaFoldDB" id="A0A392VW73"/>
<reference evidence="1 2" key="1">
    <citation type="journal article" date="2018" name="Front. Plant Sci.">
        <title>Red Clover (Trifolium pratense) and Zigzag Clover (T. medium) - A Picture of Genomic Similarities and Differences.</title>
        <authorList>
            <person name="Dluhosova J."/>
            <person name="Istvanek J."/>
            <person name="Nedelnik J."/>
            <person name="Repkova J."/>
        </authorList>
    </citation>
    <scope>NUCLEOTIDE SEQUENCE [LARGE SCALE GENOMIC DNA]</scope>
    <source>
        <strain evidence="2">cv. 10/8</strain>
        <tissue evidence="1">Leaf</tissue>
    </source>
</reference>
<name>A0A392VW73_9FABA</name>
<dbReference type="EMBL" id="LXQA011281192">
    <property type="protein sequence ID" value="MCI91743.1"/>
    <property type="molecule type" value="Genomic_DNA"/>
</dbReference>
<keyword evidence="2" id="KW-1185">Reference proteome</keyword>
<sequence>ILASQETLRFVIGLLKSFASGASA</sequence>
<dbReference type="Proteomes" id="UP000265520">
    <property type="component" value="Unassembled WGS sequence"/>
</dbReference>
<accession>A0A392VW73</accession>
<comment type="caution">
    <text evidence="1">The sequence shown here is derived from an EMBL/GenBank/DDBJ whole genome shotgun (WGS) entry which is preliminary data.</text>
</comment>
<evidence type="ECO:0000313" key="2">
    <source>
        <dbReference type="Proteomes" id="UP000265520"/>
    </source>
</evidence>